<evidence type="ECO:0000256" key="6">
    <source>
        <dbReference type="ARBA" id="ARBA00023136"/>
    </source>
</evidence>
<comment type="function">
    <text evidence="7">Required for formation of the rod structure of the flagellar apparatus. Together with FliI and FliH, may constitute the export apparatus of flagellin.</text>
</comment>
<dbReference type="PRINTS" id="PR00949">
    <property type="entry name" value="TYPE3IMAPROT"/>
</dbReference>
<name>A0A4Z0FA58_9GAMM</name>
<evidence type="ECO:0000256" key="3">
    <source>
        <dbReference type="ARBA" id="ARBA00022475"/>
    </source>
</evidence>
<keyword evidence="8" id="KW-0969">Cilium</keyword>
<dbReference type="RefSeq" id="WP_135281178.1">
    <property type="nucleotide sequence ID" value="NZ_SRIO01000004.1"/>
</dbReference>
<dbReference type="PROSITE" id="PS00994">
    <property type="entry name" value="FHIPEP"/>
    <property type="match status" value="1"/>
</dbReference>
<evidence type="ECO:0000313" key="9">
    <source>
        <dbReference type="Proteomes" id="UP000297890"/>
    </source>
</evidence>
<dbReference type="GO" id="GO:0009306">
    <property type="term" value="P:protein secretion"/>
    <property type="evidence" value="ECO:0007669"/>
    <property type="project" value="InterPro"/>
</dbReference>
<evidence type="ECO:0000256" key="2">
    <source>
        <dbReference type="ARBA" id="ARBA00008835"/>
    </source>
</evidence>
<dbReference type="InterPro" id="IPR042194">
    <property type="entry name" value="FHIPEP_1"/>
</dbReference>
<dbReference type="EMBL" id="SRIO01000004">
    <property type="protein sequence ID" value="TFZ83298.1"/>
    <property type="molecule type" value="Genomic_DNA"/>
</dbReference>
<feature type="transmembrane region" description="Helical" evidence="7">
    <location>
        <begin position="287"/>
        <end position="320"/>
    </location>
</feature>
<keyword evidence="4 7" id="KW-0812">Transmembrane</keyword>
<comment type="caution">
    <text evidence="8">The sequence shown here is derived from an EMBL/GenBank/DDBJ whole genome shotgun (WGS) entry which is preliminary data.</text>
</comment>
<dbReference type="NCBIfam" id="TIGR01398">
    <property type="entry name" value="FlhA"/>
    <property type="match status" value="1"/>
</dbReference>
<dbReference type="Gene3D" id="3.40.30.60">
    <property type="entry name" value="FHIPEP family, domain 1"/>
    <property type="match status" value="1"/>
</dbReference>
<keyword evidence="3 7" id="KW-1003">Cell membrane</keyword>
<keyword evidence="5 7" id="KW-1133">Transmembrane helix</keyword>
<dbReference type="PANTHER" id="PTHR30161">
    <property type="entry name" value="FLAGELLAR EXPORT PROTEIN, MEMBRANE FLHA SUBUNIT-RELATED"/>
    <property type="match status" value="1"/>
</dbReference>
<dbReference type="PANTHER" id="PTHR30161:SF1">
    <property type="entry name" value="FLAGELLAR BIOSYNTHESIS PROTEIN FLHA-RELATED"/>
    <property type="match status" value="1"/>
</dbReference>
<dbReference type="InterPro" id="IPR001712">
    <property type="entry name" value="T3SS_FHIPEP"/>
</dbReference>
<keyword evidence="9" id="KW-1185">Reference proteome</keyword>
<feature type="transmembrane region" description="Helical" evidence="7">
    <location>
        <begin position="41"/>
        <end position="61"/>
    </location>
</feature>
<dbReference type="AlphaFoldDB" id="A0A4Z0FA58"/>
<comment type="similarity">
    <text evidence="2 7">Belongs to the FHIPEP (flagella/HR/invasion proteins export pore) family.</text>
</comment>
<dbReference type="Pfam" id="PF00771">
    <property type="entry name" value="FHIPEP"/>
    <property type="match status" value="1"/>
</dbReference>
<keyword evidence="6 7" id="KW-0472">Membrane</keyword>
<keyword evidence="7" id="KW-0813">Transport</keyword>
<evidence type="ECO:0000313" key="8">
    <source>
        <dbReference type="EMBL" id="TFZ83298.1"/>
    </source>
</evidence>
<reference evidence="8 9" key="1">
    <citation type="journal article" date="2019" name="ISME J.">
        <title>Candidatus Macondimonas diazotrophica, a novel gammaproteobacterial genus dominating crude-oil-contaminated coastal sediments.</title>
        <authorList>
            <person name="Karthikeyan S."/>
            <person name="Konstantinidis K."/>
        </authorList>
    </citation>
    <scope>NUCLEOTIDE SEQUENCE [LARGE SCALE GENOMIC DNA]</scope>
    <source>
        <strain evidence="8 9">KTK01</strain>
    </source>
</reference>
<proteinExistence type="inferred from homology"/>
<dbReference type="InterPro" id="IPR042196">
    <property type="entry name" value="FHIPEP_4"/>
</dbReference>
<feature type="transmembrane region" description="Helical" evidence="7">
    <location>
        <begin position="112"/>
        <end position="135"/>
    </location>
</feature>
<dbReference type="InterPro" id="IPR025505">
    <property type="entry name" value="FHIPEP_CS"/>
</dbReference>
<keyword evidence="8" id="KW-0966">Cell projection</keyword>
<evidence type="ECO:0000256" key="4">
    <source>
        <dbReference type="ARBA" id="ARBA00022692"/>
    </source>
</evidence>
<evidence type="ECO:0000256" key="5">
    <source>
        <dbReference type="ARBA" id="ARBA00022989"/>
    </source>
</evidence>
<sequence>MASEALSPRWRILEVGIGTPLVVTLMLAMVVLPLPAPLLDLLFTFNITLSLVVLLATVYVLRPLDLGIFPSVLLITTLLRLAMNVASTRVILLHGHEGPEAAGRVIEAFGNFVIGGNYAVGLVVFAILVIVNFVVVTKGAGRISEVAARFTLDALPGKQMAIDADVGAGLMSQEQARQMRQEVRQEADFYGAMDGAGKFVRGDAVAGILVLFINLLGGLFIGMLQHGQPFMDAVQNYTLLTIGDGLVAQIPALLLSVATAVILTRVSGTVDMGRQMATQLLDQPRSLIVAGGILMALGIVPGMPSLVFMALGGASLWGGYAMSRRAAMRAAAPVVEDTPAEPAAPRELSWDELAPVDLLGLEVGYRLVPLVDPHQGGEVMDRIKSVRKTLSHELGFLIPAVHIRDNLELSPTAYRVSLKGVVIGQGELQPEREMAIDPGQVFGSLEGIATHDPAFGLDALWIEKGQRDQAQMLGYTVVDAGTVLATHLSQLLRQHAHELLGHDEIHQLLGQLGRTAPKLVEELVPKAVNMATLVQVLRGLLADGVSIRDIRTIAEVLVARAGTSQEPAELLRVVREHLGRMILQNLRFTGEELPVIALDHGLEQLVSGALQDGMALEPGLAERLLKSLGEATQRQEGRGEPAILLVSPRLRPLLARLTRHAVRGLHVLAYSEIPEDRRIRLVTTIGA</sequence>
<organism evidence="8 9">
    <name type="scientific">Candidatus Macondimonas diazotrophica</name>
    <dbReference type="NCBI Taxonomy" id="2305248"/>
    <lineage>
        <taxon>Bacteria</taxon>
        <taxon>Pseudomonadati</taxon>
        <taxon>Pseudomonadota</taxon>
        <taxon>Gammaproteobacteria</taxon>
        <taxon>Chromatiales</taxon>
        <taxon>Ectothiorhodospiraceae</taxon>
        <taxon>Candidatus Macondimonas</taxon>
    </lineage>
</organism>
<keyword evidence="7" id="KW-1006">Bacterial flagellum protein export</keyword>
<feature type="transmembrane region" description="Helical" evidence="7">
    <location>
        <begin position="12"/>
        <end position="35"/>
    </location>
</feature>
<dbReference type="InterPro" id="IPR006301">
    <property type="entry name" value="FlhA"/>
</dbReference>
<dbReference type="GO" id="GO:0044780">
    <property type="term" value="P:bacterial-type flagellum assembly"/>
    <property type="evidence" value="ECO:0007669"/>
    <property type="project" value="InterPro"/>
</dbReference>
<dbReference type="Gene3D" id="3.40.50.12790">
    <property type="entry name" value="FHIPEP family, domain 4"/>
    <property type="match status" value="1"/>
</dbReference>
<feature type="transmembrane region" description="Helical" evidence="7">
    <location>
        <begin position="204"/>
        <end position="226"/>
    </location>
</feature>
<keyword evidence="8" id="KW-0282">Flagellum</keyword>
<keyword evidence="7" id="KW-1005">Bacterial flagellum biogenesis</keyword>
<dbReference type="PIRSF" id="PIRSF005419">
    <property type="entry name" value="FlhA"/>
    <property type="match status" value="1"/>
</dbReference>
<dbReference type="GO" id="GO:0005886">
    <property type="term" value="C:plasma membrane"/>
    <property type="evidence" value="ECO:0007669"/>
    <property type="project" value="UniProtKB-SubCell"/>
</dbReference>
<feature type="transmembrane region" description="Helical" evidence="7">
    <location>
        <begin position="68"/>
        <end position="92"/>
    </location>
</feature>
<dbReference type="InterPro" id="IPR042193">
    <property type="entry name" value="FHIPEP_3"/>
</dbReference>
<accession>A0A4Z0FA58</accession>
<protein>
    <recommendedName>
        <fullName evidence="7">Flagellar biosynthesis protein FlhA</fullName>
    </recommendedName>
</protein>
<dbReference type="Gene3D" id="1.10.8.540">
    <property type="entry name" value="FHIPEP family, domain 3"/>
    <property type="match status" value="1"/>
</dbReference>
<evidence type="ECO:0000256" key="7">
    <source>
        <dbReference type="RuleBase" id="RU364093"/>
    </source>
</evidence>
<comment type="subcellular location">
    <subcellularLocation>
        <location evidence="1 7">Cell membrane</location>
        <topology evidence="1 7">Multi-pass membrane protein</topology>
    </subcellularLocation>
</comment>
<feature type="transmembrane region" description="Helical" evidence="7">
    <location>
        <begin position="246"/>
        <end position="266"/>
    </location>
</feature>
<dbReference type="OrthoDB" id="9759185at2"/>
<dbReference type="Proteomes" id="UP000297890">
    <property type="component" value="Unassembled WGS sequence"/>
</dbReference>
<gene>
    <name evidence="7 8" type="primary">flhA</name>
    <name evidence="8" type="ORF">E4680_04410</name>
</gene>
<keyword evidence="7" id="KW-0653">Protein transport</keyword>
<evidence type="ECO:0000256" key="1">
    <source>
        <dbReference type="ARBA" id="ARBA00004651"/>
    </source>
</evidence>